<accession>A0A3P7NLQ9</accession>
<keyword evidence="2" id="KW-1185">Reference proteome</keyword>
<evidence type="ECO:0000313" key="1">
    <source>
        <dbReference type="EMBL" id="VDN43934.1"/>
    </source>
</evidence>
<protein>
    <submittedName>
        <fullName evidence="1">Uncharacterized protein</fullName>
    </submittedName>
</protein>
<evidence type="ECO:0000313" key="2">
    <source>
        <dbReference type="Proteomes" id="UP000271098"/>
    </source>
</evidence>
<name>A0A3P7NLQ9_9BILA</name>
<sequence>MRDRPRGLGLLQLPTGMTDERSGPFFPNLYIAGDKAGRKPQTIPDIHLPGQTAQFSGRSAFNPFTQAVSAVFTEDLADSWGVGFGVHGVNNFGINVKDNFEAYSELPALQHDASYQPFITGFTVGAEYDSIKIREITGAHVVNHCCSTLPFCFASIRSLFSMSEFSFS</sequence>
<dbReference type="AlphaFoldDB" id="A0A3P7NLQ9"/>
<reference evidence="1 2" key="1">
    <citation type="submission" date="2018-11" db="EMBL/GenBank/DDBJ databases">
        <authorList>
            <consortium name="Pathogen Informatics"/>
        </authorList>
    </citation>
    <scope>NUCLEOTIDE SEQUENCE [LARGE SCALE GENOMIC DNA]</scope>
</reference>
<dbReference type="EMBL" id="UYRT01104296">
    <property type="protein sequence ID" value="VDN43934.1"/>
    <property type="molecule type" value="Genomic_DNA"/>
</dbReference>
<proteinExistence type="predicted"/>
<gene>
    <name evidence="1" type="ORF">GPUH_LOCUS25228</name>
</gene>
<dbReference type="OrthoDB" id="5829808at2759"/>
<organism evidence="1 2">
    <name type="scientific">Gongylonema pulchrum</name>
    <dbReference type="NCBI Taxonomy" id="637853"/>
    <lineage>
        <taxon>Eukaryota</taxon>
        <taxon>Metazoa</taxon>
        <taxon>Ecdysozoa</taxon>
        <taxon>Nematoda</taxon>
        <taxon>Chromadorea</taxon>
        <taxon>Rhabditida</taxon>
        <taxon>Spirurina</taxon>
        <taxon>Spiruromorpha</taxon>
        <taxon>Spiruroidea</taxon>
        <taxon>Gongylonematidae</taxon>
        <taxon>Gongylonema</taxon>
    </lineage>
</organism>
<dbReference type="Proteomes" id="UP000271098">
    <property type="component" value="Unassembled WGS sequence"/>
</dbReference>